<dbReference type="Pfam" id="PF01264">
    <property type="entry name" value="Chorismate_synt"/>
    <property type="match status" value="1"/>
</dbReference>
<reference evidence="12 13" key="1">
    <citation type="submission" date="2024-03" db="EMBL/GenBank/DDBJ databases">
        <title>Human intestinal bacterial collection.</title>
        <authorList>
            <person name="Pauvert C."/>
            <person name="Hitch T.C.A."/>
            <person name="Clavel T."/>
        </authorList>
    </citation>
    <scope>NUCLEOTIDE SEQUENCE [LARGE SCALE GENOMIC DNA]</scope>
    <source>
        <strain evidence="12 13">CLA-AP-H29</strain>
    </source>
</reference>
<dbReference type="Proteomes" id="UP001464378">
    <property type="component" value="Unassembled WGS sequence"/>
</dbReference>
<keyword evidence="5 11" id="KW-0285">Flavoprotein</keyword>
<dbReference type="InterPro" id="IPR020541">
    <property type="entry name" value="Chorismate_synthase_CS"/>
</dbReference>
<accession>A0ABV1EC19</accession>
<evidence type="ECO:0000256" key="2">
    <source>
        <dbReference type="ARBA" id="ARBA00008014"/>
    </source>
</evidence>
<keyword evidence="13" id="KW-1185">Reference proteome</keyword>
<comment type="similarity">
    <text evidence="2 11">Belongs to the chorismate synthase family.</text>
</comment>
<organism evidence="12 13">
    <name type="scientific">Pseudoflavonifractor intestinihominis</name>
    <dbReference type="NCBI Taxonomy" id="3133171"/>
    <lineage>
        <taxon>Bacteria</taxon>
        <taxon>Bacillati</taxon>
        <taxon>Bacillota</taxon>
        <taxon>Clostridia</taxon>
        <taxon>Eubacteriales</taxon>
        <taxon>Oscillospiraceae</taxon>
        <taxon>Pseudoflavonifractor</taxon>
    </lineage>
</organism>
<comment type="subunit">
    <text evidence="11">Homotetramer.</text>
</comment>
<dbReference type="SUPFAM" id="SSF103263">
    <property type="entry name" value="Chorismate synthase, AroC"/>
    <property type="match status" value="1"/>
</dbReference>
<comment type="caution">
    <text evidence="11">Lacks conserved residue(s) required for the propagation of feature annotation.</text>
</comment>
<dbReference type="PROSITE" id="PS00789">
    <property type="entry name" value="CHORISMATE_SYNTHASE_3"/>
    <property type="match status" value="1"/>
</dbReference>
<comment type="function">
    <text evidence="11">Catalyzes the anti-1,4-elimination of the C-3 phosphate and the C-6 proR hydrogen from 5-enolpyruvylshikimate-3-phosphate (EPSP) to yield chorismate, which is the branch point compound that serves as the starting substrate for the three terminal pathways of aromatic amino acid biosynthesis. This reaction introduces a second double bond into the aromatic ring system.</text>
</comment>
<feature type="binding site" evidence="11">
    <location>
        <position position="39"/>
    </location>
    <ligand>
        <name>NADP(+)</name>
        <dbReference type="ChEBI" id="CHEBI:58349"/>
    </ligand>
</feature>
<keyword evidence="8 11" id="KW-0521">NADP</keyword>
<dbReference type="PIRSF" id="PIRSF001456">
    <property type="entry name" value="Chorismate_synth"/>
    <property type="match status" value="1"/>
</dbReference>
<keyword evidence="7 11" id="KW-0274">FAD</keyword>
<feature type="binding site" evidence="11">
    <location>
        <begin position="117"/>
        <end position="119"/>
    </location>
    <ligand>
        <name>FMN</name>
        <dbReference type="ChEBI" id="CHEBI:58210"/>
    </ligand>
</feature>
<gene>
    <name evidence="11" type="primary">aroC</name>
    <name evidence="12" type="ORF">WMO64_15490</name>
</gene>
<comment type="pathway">
    <text evidence="1 11">Metabolic intermediate biosynthesis; chorismate biosynthesis; chorismate from D-erythrose 4-phosphate and phosphoenolpyruvate: step 7/7.</text>
</comment>
<keyword evidence="6 11" id="KW-0288">FMN</keyword>
<dbReference type="Gene3D" id="3.60.150.10">
    <property type="entry name" value="Chorismate synthase AroC"/>
    <property type="match status" value="2"/>
</dbReference>
<dbReference type="HAMAP" id="MF_00300">
    <property type="entry name" value="Chorismate_synth"/>
    <property type="match status" value="1"/>
</dbReference>
<dbReference type="InterPro" id="IPR000453">
    <property type="entry name" value="Chorismate_synth"/>
</dbReference>
<dbReference type="EMBL" id="JBBMFK010000035">
    <property type="protein sequence ID" value="MEQ2444856.1"/>
    <property type="molecule type" value="Genomic_DNA"/>
</dbReference>
<comment type="catalytic activity">
    <reaction evidence="11">
        <text>5-O-(1-carboxyvinyl)-3-phosphoshikimate = chorismate + phosphate</text>
        <dbReference type="Rhea" id="RHEA:21020"/>
        <dbReference type="ChEBI" id="CHEBI:29748"/>
        <dbReference type="ChEBI" id="CHEBI:43474"/>
        <dbReference type="ChEBI" id="CHEBI:57701"/>
        <dbReference type="EC" id="4.2.3.5"/>
    </reaction>
</comment>
<keyword evidence="10 11" id="KW-0456">Lyase</keyword>
<evidence type="ECO:0000313" key="12">
    <source>
        <dbReference type="EMBL" id="MEQ2444856.1"/>
    </source>
</evidence>
<dbReference type="InterPro" id="IPR035904">
    <property type="entry name" value="Chorismate_synth_AroC_sf"/>
</dbReference>
<evidence type="ECO:0000256" key="11">
    <source>
        <dbReference type="HAMAP-Rule" id="MF_00300"/>
    </source>
</evidence>
<evidence type="ECO:0000313" key="13">
    <source>
        <dbReference type="Proteomes" id="UP001464378"/>
    </source>
</evidence>
<evidence type="ECO:0000256" key="9">
    <source>
        <dbReference type="ARBA" id="ARBA00023141"/>
    </source>
</evidence>
<name>A0ABV1EC19_9FIRM</name>
<protein>
    <recommendedName>
        <fullName evidence="3 11">Chorismate synthase</fullName>
        <shortName evidence="11">CS</shortName>
        <ecNumber evidence="3 11">4.2.3.5</ecNumber>
    </recommendedName>
    <alternativeName>
        <fullName evidence="11">5-enolpyruvylshikimate-3-phosphate phospholyase</fullName>
    </alternativeName>
</protein>
<evidence type="ECO:0000256" key="7">
    <source>
        <dbReference type="ARBA" id="ARBA00022827"/>
    </source>
</evidence>
<dbReference type="RefSeq" id="WP_349232560.1">
    <property type="nucleotide sequence ID" value="NZ_JBBMFK010000035.1"/>
</dbReference>
<dbReference type="CDD" id="cd07304">
    <property type="entry name" value="Chorismate_synthase"/>
    <property type="match status" value="1"/>
</dbReference>
<keyword evidence="9 11" id="KW-0057">Aromatic amino acid biosynthesis</keyword>
<evidence type="ECO:0000256" key="5">
    <source>
        <dbReference type="ARBA" id="ARBA00022630"/>
    </source>
</evidence>
<dbReference type="PANTHER" id="PTHR21085">
    <property type="entry name" value="CHORISMATE SYNTHASE"/>
    <property type="match status" value="1"/>
</dbReference>
<evidence type="ECO:0000256" key="1">
    <source>
        <dbReference type="ARBA" id="ARBA00005044"/>
    </source>
</evidence>
<sequence length="325" mass="34163">MKHIIFGESHGPAIGVVLEHVPSGIGVDMDFIRSEMARRAPGKSPMSTARREADEPHILSGVFEGKTTGTPLCAVIENTDTRSKDYAKLKDLPRPGHADYSGRVRYEGYNDYRGGGHFSGRLTAPLVFAGALAKLILRERGVTVSAYISNVGGIQDPTPEQVEEAVLAAKGDLDSVGGAIRCTVEGLPAGLGAPDYGRNVEGIFSQQLYAVPAVKAVAFGAGFGFAAMRGSQANDPFCMDGSTVRTRTNHTGGVNGGITNGMPVVFEVAIRPTPSIAREQDTVDLSTGKDAKLVIEGRHDPCIVHRAVPVIEAAAALAACELLGI</sequence>
<feature type="binding site" evidence="11">
    <location>
        <position position="298"/>
    </location>
    <ligand>
        <name>FMN</name>
        <dbReference type="ChEBI" id="CHEBI:58210"/>
    </ligand>
</feature>
<dbReference type="PROSITE" id="PS00788">
    <property type="entry name" value="CHORISMATE_SYNTHASE_2"/>
    <property type="match status" value="1"/>
</dbReference>
<feature type="binding site" evidence="11">
    <location>
        <position position="256"/>
    </location>
    <ligand>
        <name>FMN</name>
        <dbReference type="ChEBI" id="CHEBI:58210"/>
    </ligand>
</feature>
<dbReference type="EC" id="4.2.3.5" evidence="3 11"/>
<dbReference type="PROSITE" id="PS00787">
    <property type="entry name" value="CHORISMATE_SYNTHASE_1"/>
    <property type="match status" value="1"/>
</dbReference>
<comment type="caution">
    <text evidence="12">The sequence shown here is derived from an EMBL/GenBank/DDBJ whole genome shotgun (WGS) entry which is preliminary data.</text>
</comment>
<evidence type="ECO:0000256" key="6">
    <source>
        <dbReference type="ARBA" id="ARBA00022643"/>
    </source>
</evidence>
<evidence type="ECO:0000256" key="10">
    <source>
        <dbReference type="ARBA" id="ARBA00023239"/>
    </source>
</evidence>
<evidence type="ECO:0000256" key="4">
    <source>
        <dbReference type="ARBA" id="ARBA00022605"/>
    </source>
</evidence>
<comment type="cofactor">
    <cofactor evidence="11">
        <name>FMNH2</name>
        <dbReference type="ChEBI" id="CHEBI:57618"/>
    </cofactor>
    <text evidence="11">Reduced FMN (FMNH(2)).</text>
</comment>
<dbReference type="PANTHER" id="PTHR21085:SF0">
    <property type="entry name" value="CHORISMATE SYNTHASE"/>
    <property type="match status" value="1"/>
</dbReference>
<evidence type="ECO:0000256" key="8">
    <source>
        <dbReference type="ARBA" id="ARBA00022857"/>
    </source>
</evidence>
<evidence type="ECO:0000256" key="3">
    <source>
        <dbReference type="ARBA" id="ARBA00013036"/>
    </source>
</evidence>
<keyword evidence="4 11" id="KW-0028">Amino-acid biosynthesis</keyword>
<proteinExistence type="inferred from homology"/>